<protein>
    <recommendedName>
        <fullName evidence="4">Integrase</fullName>
    </recommendedName>
</protein>
<keyword evidence="3" id="KW-1185">Reference proteome</keyword>
<dbReference type="InterPro" id="IPR013762">
    <property type="entry name" value="Integrase-like_cat_sf"/>
</dbReference>
<accession>A0ABR8BNQ2</accession>
<proteinExistence type="predicted"/>
<evidence type="ECO:0000313" key="3">
    <source>
        <dbReference type="Proteomes" id="UP000621307"/>
    </source>
</evidence>
<evidence type="ECO:0000313" key="2">
    <source>
        <dbReference type="EMBL" id="MBD2255195.1"/>
    </source>
</evidence>
<dbReference type="Gene3D" id="1.10.443.10">
    <property type="entry name" value="Intergrase catalytic core"/>
    <property type="match status" value="1"/>
</dbReference>
<organism evidence="2 3">
    <name type="scientific">Nostoc parmelioides FACHB-3921</name>
    <dbReference type="NCBI Taxonomy" id="2692909"/>
    <lineage>
        <taxon>Bacteria</taxon>
        <taxon>Bacillati</taxon>
        <taxon>Cyanobacteriota</taxon>
        <taxon>Cyanophyceae</taxon>
        <taxon>Nostocales</taxon>
        <taxon>Nostocaceae</taxon>
        <taxon>Nostoc</taxon>
    </lineage>
</organism>
<reference evidence="2 3" key="1">
    <citation type="journal article" date="2020" name="ISME J.">
        <title>Comparative genomics reveals insights into cyanobacterial evolution and habitat adaptation.</title>
        <authorList>
            <person name="Chen M.Y."/>
            <person name="Teng W.K."/>
            <person name="Zhao L."/>
            <person name="Hu C.X."/>
            <person name="Zhou Y.K."/>
            <person name="Han B.P."/>
            <person name="Song L.R."/>
            <person name="Shu W.S."/>
        </authorList>
    </citation>
    <scope>NUCLEOTIDE SEQUENCE [LARGE SCALE GENOMIC DNA]</scope>
    <source>
        <strain evidence="2 3">FACHB-3921</strain>
    </source>
</reference>
<keyword evidence="1" id="KW-0233">DNA recombination</keyword>
<dbReference type="InterPro" id="IPR011010">
    <property type="entry name" value="DNA_brk_join_enz"/>
</dbReference>
<dbReference type="Proteomes" id="UP000621307">
    <property type="component" value="Unassembled WGS sequence"/>
</dbReference>
<evidence type="ECO:0008006" key="4">
    <source>
        <dbReference type="Google" id="ProtNLM"/>
    </source>
</evidence>
<dbReference type="SUPFAM" id="SSF56349">
    <property type="entry name" value="DNA breaking-rejoining enzymes"/>
    <property type="match status" value="1"/>
</dbReference>
<sequence>MESKTISEALLLYREHLSKVNPKSAEDIYNLTVTAISRYTLPAWGHPAPQGRKPTKIEKAALDEVLNSTPIKKLANALDVQQKVFETVGATAQQGYTYRSKLKAFITWIKQQGWLQKGQKAKKNHAPKIFHGYGRSATKRVTTKDRLSEYGLKREQASLELKAEIEKFHDFMTKTRYPGRQIEALKPSVAQGYIKILYRILGWHIKSGRVDSINSLSLDKLVSNVKLKRVKNKKQALAQAEEAATYLDEWICEFLDFLEIERGVSANGLMSAITPINVLIKFQYHLETEDKEFRDIPAMAVIRKHLGEIREKQKTQKPVVDNSAKWLNMPEVFTKIVEPLRLECAYRRNCHDVRTDNAIAASFQRFLMLGFLTFIPPRRQQEWREAKIGLSCLLTDKPKTLAPSQFIHPLPENRDKDNCHGYLYKNVDGKWYKDTTPESYKTGDTYGHRKLEIPNVVFKQDGKCFYDYLEAFLYGYFRDAKGNWMSGGQLVKGKAQPKNGQWHNLRMEFKPNHNFFFVQSNKGCPLGMKDFAYIIRAAAHRLTGQLLTPHLLRNIYATWFLDNGYTEDRIESLAYAMAHSPQVLRQIYDGRCSEQKTRPINEEMEVIIDKFINGKSMSEPSRTKNNNKGVDLDGLQQDKERLEKLLSILTPDQKASLGLD</sequence>
<gene>
    <name evidence="2" type="ORF">H6G14_28660</name>
</gene>
<dbReference type="EMBL" id="JACJQL010000081">
    <property type="protein sequence ID" value="MBD2255195.1"/>
    <property type="molecule type" value="Genomic_DNA"/>
</dbReference>
<evidence type="ECO:0000256" key="1">
    <source>
        <dbReference type="ARBA" id="ARBA00023172"/>
    </source>
</evidence>
<name>A0ABR8BNQ2_9NOSO</name>
<dbReference type="RefSeq" id="WP_190571891.1">
    <property type="nucleotide sequence ID" value="NZ_JACJQL010000081.1"/>
</dbReference>
<comment type="caution">
    <text evidence="2">The sequence shown here is derived from an EMBL/GenBank/DDBJ whole genome shotgun (WGS) entry which is preliminary data.</text>
</comment>